<sequence length="182" mass="19101">MIVTPTLIVMISLPPITLRHPPTKPGITGKGSILLFMGHEARYTNAPQTRASRAQKGNPAIADDDPLGISLILEPAGIQFDGILGNGVDVALHSSTGASAYHPSTPTTTSLKESPTMITPSCLPSSVCKRIPHSKRQVNTLATSTPQLAGSTPCPRVLTQELNQDEIASNTAEVQENSCGAQ</sequence>
<organism evidence="1 2">
    <name type="scientific">Entomophthora muscae</name>
    <dbReference type="NCBI Taxonomy" id="34485"/>
    <lineage>
        <taxon>Eukaryota</taxon>
        <taxon>Fungi</taxon>
        <taxon>Fungi incertae sedis</taxon>
        <taxon>Zoopagomycota</taxon>
        <taxon>Entomophthoromycotina</taxon>
        <taxon>Entomophthoromycetes</taxon>
        <taxon>Entomophthorales</taxon>
        <taxon>Entomophthoraceae</taxon>
        <taxon>Entomophthora</taxon>
    </lineage>
</organism>
<dbReference type="Proteomes" id="UP001165960">
    <property type="component" value="Unassembled WGS sequence"/>
</dbReference>
<evidence type="ECO:0000313" key="1">
    <source>
        <dbReference type="EMBL" id="KAJ9076023.1"/>
    </source>
</evidence>
<proteinExistence type="predicted"/>
<comment type="caution">
    <text evidence="1">The sequence shown here is derived from an EMBL/GenBank/DDBJ whole genome shotgun (WGS) entry which is preliminary data.</text>
</comment>
<keyword evidence="2" id="KW-1185">Reference proteome</keyword>
<accession>A0ACC2TNA4</accession>
<gene>
    <name evidence="1" type="ORF">DSO57_1030161</name>
</gene>
<reference evidence="1" key="1">
    <citation type="submission" date="2022-04" db="EMBL/GenBank/DDBJ databases">
        <title>Genome of the entomopathogenic fungus Entomophthora muscae.</title>
        <authorList>
            <person name="Elya C."/>
            <person name="Lovett B.R."/>
            <person name="Lee E."/>
            <person name="Macias A.M."/>
            <person name="Hajek A.E."/>
            <person name="De Bivort B.L."/>
            <person name="Kasson M.T."/>
            <person name="De Fine Licht H.H."/>
            <person name="Stajich J.E."/>
        </authorList>
    </citation>
    <scope>NUCLEOTIDE SEQUENCE</scope>
    <source>
        <strain evidence="1">Berkeley</strain>
    </source>
</reference>
<name>A0ACC2TNA4_9FUNG</name>
<dbReference type="EMBL" id="QTSX02002334">
    <property type="protein sequence ID" value="KAJ9076023.1"/>
    <property type="molecule type" value="Genomic_DNA"/>
</dbReference>
<evidence type="ECO:0000313" key="2">
    <source>
        <dbReference type="Proteomes" id="UP001165960"/>
    </source>
</evidence>
<protein>
    <submittedName>
        <fullName evidence="1">Uncharacterized protein</fullName>
    </submittedName>
</protein>